<keyword evidence="6 7" id="KW-0804">Transcription</keyword>
<dbReference type="Pfam" id="PF02381">
    <property type="entry name" value="MraZ"/>
    <property type="match status" value="2"/>
</dbReference>
<dbReference type="GO" id="GO:2000143">
    <property type="term" value="P:negative regulation of DNA-templated transcription initiation"/>
    <property type="evidence" value="ECO:0007669"/>
    <property type="project" value="TreeGrafter"/>
</dbReference>
<organism evidence="9 10">
    <name type="scientific">SAR86 cluster bacterium</name>
    <dbReference type="NCBI Taxonomy" id="2030880"/>
    <lineage>
        <taxon>Bacteria</taxon>
        <taxon>Pseudomonadati</taxon>
        <taxon>Pseudomonadota</taxon>
        <taxon>Gammaproteobacteria</taxon>
        <taxon>SAR86 cluster</taxon>
    </lineage>
</organism>
<dbReference type="InterPro" id="IPR035642">
    <property type="entry name" value="MraZ_N"/>
</dbReference>
<evidence type="ECO:0000256" key="6">
    <source>
        <dbReference type="ARBA" id="ARBA00023163"/>
    </source>
</evidence>
<keyword evidence="3" id="KW-0677">Repeat</keyword>
<sequence length="155" mass="17832">MYGFNTVSIDAKGRIAIPAKYRNYLEKTNEKIISITRDPQYPSLKVYFGSQWQQISHHLESLQSLDPVVRKIQWTILGNASVNEFDPSGRMLVNIPTELREYAEINEKNKLCLVGMGNKFEIWEHENWSSRQNGGPLSTEILDIVLPETIKSMSF</sequence>
<evidence type="ECO:0000256" key="1">
    <source>
        <dbReference type="ARBA" id="ARBA00013860"/>
    </source>
</evidence>
<dbReference type="PANTHER" id="PTHR34701">
    <property type="entry name" value="TRANSCRIPTIONAL REGULATOR MRAZ"/>
    <property type="match status" value="1"/>
</dbReference>
<comment type="subcellular location">
    <subcellularLocation>
        <location evidence="7">Cytoplasm</location>
        <location evidence="7">Nucleoid</location>
    </subcellularLocation>
</comment>
<dbReference type="InterPro" id="IPR037914">
    <property type="entry name" value="SpoVT-AbrB_sf"/>
</dbReference>
<evidence type="ECO:0000313" key="10">
    <source>
        <dbReference type="Proteomes" id="UP000585327"/>
    </source>
</evidence>
<dbReference type="CDD" id="cd16321">
    <property type="entry name" value="MraZ_C"/>
    <property type="match status" value="1"/>
</dbReference>
<name>A0A838YUP5_9GAMM</name>
<accession>A0A838YUP5</accession>
<dbReference type="GO" id="GO:0005737">
    <property type="term" value="C:cytoplasm"/>
    <property type="evidence" value="ECO:0007669"/>
    <property type="project" value="UniProtKB-UniRule"/>
</dbReference>
<evidence type="ECO:0000259" key="8">
    <source>
        <dbReference type="PROSITE" id="PS51740"/>
    </source>
</evidence>
<dbReference type="InterPro" id="IPR038619">
    <property type="entry name" value="MraZ_sf"/>
</dbReference>
<dbReference type="Gene3D" id="3.40.1550.20">
    <property type="entry name" value="Transcriptional regulator MraZ domain"/>
    <property type="match status" value="1"/>
</dbReference>
<dbReference type="GO" id="GO:0003700">
    <property type="term" value="F:DNA-binding transcription factor activity"/>
    <property type="evidence" value="ECO:0007669"/>
    <property type="project" value="UniProtKB-UniRule"/>
</dbReference>
<dbReference type="InterPro" id="IPR035644">
    <property type="entry name" value="MraZ_C"/>
</dbReference>
<evidence type="ECO:0000256" key="7">
    <source>
        <dbReference type="HAMAP-Rule" id="MF_01008"/>
    </source>
</evidence>
<dbReference type="GO" id="GO:0000976">
    <property type="term" value="F:transcription cis-regulatory region binding"/>
    <property type="evidence" value="ECO:0007669"/>
    <property type="project" value="TreeGrafter"/>
</dbReference>
<evidence type="ECO:0000256" key="2">
    <source>
        <dbReference type="ARBA" id="ARBA00022490"/>
    </source>
</evidence>
<evidence type="ECO:0000313" key="9">
    <source>
        <dbReference type="EMBL" id="MBA4723779.1"/>
    </source>
</evidence>
<dbReference type="GO" id="GO:0009295">
    <property type="term" value="C:nucleoid"/>
    <property type="evidence" value="ECO:0007669"/>
    <property type="project" value="UniProtKB-SubCell"/>
</dbReference>
<dbReference type="PANTHER" id="PTHR34701:SF1">
    <property type="entry name" value="TRANSCRIPTIONAL REGULATOR MRAZ"/>
    <property type="match status" value="1"/>
</dbReference>
<dbReference type="CDD" id="cd16320">
    <property type="entry name" value="MraZ_N"/>
    <property type="match status" value="1"/>
</dbReference>
<comment type="similarity">
    <text evidence="7">Belongs to the MraZ family.</text>
</comment>
<keyword evidence="4 7" id="KW-0805">Transcription regulation</keyword>
<dbReference type="InterPro" id="IPR003444">
    <property type="entry name" value="MraZ"/>
</dbReference>
<dbReference type="InterPro" id="IPR020603">
    <property type="entry name" value="MraZ_dom"/>
</dbReference>
<reference evidence="9 10" key="1">
    <citation type="submission" date="2020-06" db="EMBL/GenBank/DDBJ databases">
        <title>Dysbiosis in marine aquaculture revealed through microbiome analysis: reverse ecology for environmental sustainability.</title>
        <authorList>
            <person name="Haro-Moreno J.M."/>
            <person name="Coutinho F.H."/>
            <person name="Zaragoza-Solas A."/>
            <person name="Picazo A."/>
            <person name="Almagro-Moreno S."/>
            <person name="Lopez-Perez M."/>
        </authorList>
    </citation>
    <scope>NUCLEOTIDE SEQUENCE [LARGE SCALE GENOMIC DNA]</scope>
    <source>
        <strain evidence="9">MCMED-G42</strain>
    </source>
</reference>
<keyword evidence="2 7" id="KW-0963">Cytoplasm</keyword>
<dbReference type="HAMAP" id="MF_01008">
    <property type="entry name" value="MraZ"/>
    <property type="match status" value="1"/>
</dbReference>
<dbReference type="Proteomes" id="UP000585327">
    <property type="component" value="Unassembled WGS sequence"/>
</dbReference>
<keyword evidence="5 7" id="KW-0238">DNA-binding</keyword>
<dbReference type="AlphaFoldDB" id="A0A838YUP5"/>
<protein>
    <recommendedName>
        <fullName evidence="1 7">Transcriptional regulator MraZ</fullName>
    </recommendedName>
</protein>
<evidence type="ECO:0000256" key="3">
    <source>
        <dbReference type="ARBA" id="ARBA00022737"/>
    </source>
</evidence>
<comment type="caution">
    <text evidence="9">The sequence shown here is derived from an EMBL/GenBank/DDBJ whole genome shotgun (WGS) entry which is preliminary data.</text>
</comment>
<dbReference type="PROSITE" id="PS51740">
    <property type="entry name" value="SPOVT_ABRB"/>
    <property type="match status" value="1"/>
</dbReference>
<proteinExistence type="inferred from homology"/>
<dbReference type="InterPro" id="IPR007159">
    <property type="entry name" value="SpoVT-AbrB_dom"/>
</dbReference>
<evidence type="ECO:0000256" key="5">
    <source>
        <dbReference type="ARBA" id="ARBA00023125"/>
    </source>
</evidence>
<feature type="domain" description="SpoVT-AbrB" evidence="8">
    <location>
        <begin position="4"/>
        <end position="51"/>
    </location>
</feature>
<comment type="subunit">
    <text evidence="7">Forms oligomers.</text>
</comment>
<evidence type="ECO:0000256" key="4">
    <source>
        <dbReference type="ARBA" id="ARBA00023015"/>
    </source>
</evidence>
<dbReference type="EMBL" id="JACETM010000005">
    <property type="protein sequence ID" value="MBA4723779.1"/>
    <property type="molecule type" value="Genomic_DNA"/>
</dbReference>
<dbReference type="SUPFAM" id="SSF89447">
    <property type="entry name" value="AbrB/MazE/MraZ-like"/>
    <property type="match status" value="1"/>
</dbReference>
<gene>
    <name evidence="7" type="primary">mraZ</name>
    <name evidence="9" type="ORF">H2021_01035</name>
</gene>